<evidence type="ECO:0008006" key="3">
    <source>
        <dbReference type="Google" id="ProtNLM"/>
    </source>
</evidence>
<sequence>MTLSTLNMIDPIKFDKRIKQSLMEAVDAVKHGARLSLTSIGRALAQSNSSIEKYGIKRIDRLLGNQTLHQNRINIYQQLALQFSNIKQLFIAIDWSSVYSSKFVMLRAAVAFKGRAFTLYEEVHSENTMGNSQIQSDFLKTLKQ</sequence>
<dbReference type="EMBL" id="FOLO01000095">
    <property type="protein sequence ID" value="SFD72961.1"/>
    <property type="molecule type" value="Genomic_DNA"/>
</dbReference>
<accession>A0A1I1UQ80</accession>
<dbReference type="Proteomes" id="UP000198862">
    <property type="component" value="Unassembled WGS sequence"/>
</dbReference>
<reference evidence="1 2" key="1">
    <citation type="submission" date="2016-10" db="EMBL/GenBank/DDBJ databases">
        <authorList>
            <person name="de Groot N.N."/>
        </authorList>
    </citation>
    <scope>NUCLEOTIDE SEQUENCE [LARGE SCALE GENOMIC DNA]</scope>
    <source>
        <strain evidence="1 2">DSM 6059</strain>
    </source>
</reference>
<feature type="non-terminal residue" evidence="1">
    <location>
        <position position="144"/>
    </location>
</feature>
<evidence type="ECO:0000313" key="1">
    <source>
        <dbReference type="EMBL" id="SFD72961.1"/>
    </source>
</evidence>
<protein>
    <recommendedName>
        <fullName evidence="3">Transposase</fullName>
    </recommendedName>
</protein>
<keyword evidence="2" id="KW-1185">Reference proteome</keyword>
<dbReference type="PANTHER" id="PTHR35404:SF8">
    <property type="entry name" value="TRANSPOSASE OF TN10"/>
    <property type="match status" value="1"/>
</dbReference>
<name>A0A1I1UQ80_9GAMM</name>
<organism evidence="1 2">
    <name type="scientific">Pseudoalteromonas denitrificans DSM 6059</name>
    <dbReference type="NCBI Taxonomy" id="1123010"/>
    <lineage>
        <taxon>Bacteria</taxon>
        <taxon>Pseudomonadati</taxon>
        <taxon>Pseudomonadota</taxon>
        <taxon>Gammaproteobacteria</taxon>
        <taxon>Alteromonadales</taxon>
        <taxon>Pseudoalteromonadaceae</taxon>
        <taxon>Pseudoalteromonas</taxon>
    </lineage>
</organism>
<dbReference type="AlphaFoldDB" id="A0A1I1UQ80"/>
<dbReference type="PANTHER" id="PTHR35404">
    <property type="entry name" value="TRANSPOSASE OF TN10"/>
    <property type="match status" value="1"/>
</dbReference>
<dbReference type="STRING" id="1123010.SAMN02745724_05303"/>
<gene>
    <name evidence="1" type="ORF">SAMN02745724_05303</name>
</gene>
<proteinExistence type="predicted"/>
<evidence type="ECO:0000313" key="2">
    <source>
        <dbReference type="Proteomes" id="UP000198862"/>
    </source>
</evidence>